<dbReference type="AlphaFoldDB" id="A0A6A6U6Q9"/>
<name>A0A6A6U6Q9_9PEZI</name>
<dbReference type="InterPro" id="IPR050923">
    <property type="entry name" value="Cell_Proc_Reg/RNA_Proc"/>
</dbReference>
<dbReference type="OrthoDB" id="444265at2759"/>
<keyword evidence="3" id="KW-1185">Reference proteome</keyword>
<dbReference type="Pfam" id="PF00498">
    <property type="entry name" value="FHA"/>
    <property type="match status" value="1"/>
</dbReference>
<gene>
    <name evidence="2" type="ORF">BT63DRAFT_376153</name>
</gene>
<dbReference type="SUPFAM" id="SSF49879">
    <property type="entry name" value="SMAD/FHA domain"/>
    <property type="match status" value="1"/>
</dbReference>
<feature type="non-terminal residue" evidence="2">
    <location>
        <position position="1"/>
    </location>
</feature>
<feature type="domain" description="FHA" evidence="1">
    <location>
        <begin position="61"/>
        <end position="124"/>
    </location>
</feature>
<evidence type="ECO:0000313" key="3">
    <source>
        <dbReference type="Proteomes" id="UP000799302"/>
    </source>
</evidence>
<dbReference type="PANTHER" id="PTHR23308">
    <property type="entry name" value="NUCLEAR INHIBITOR OF PROTEIN PHOSPHATASE-1"/>
    <property type="match status" value="1"/>
</dbReference>
<sequence>NFRQTGLLAQEANRVEGTDIVLKYAEPPDARQPPASQDWRLYVFKGAETLDTVPLWTRSCWLMGREGRVVDMRVEHPSASKQHAVIQFKYVTRTNEFGDKKSMVKPYLIDLDSANGTSLNGDRIPGSRYIEVKSGDVLRIGLSEREYVFMLPPKT</sequence>
<accession>A0A6A6U6Q9</accession>
<evidence type="ECO:0000259" key="1">
    <source>
        <dbReference type="PROSITE" id="PS50006"/>
    </source>
</evidence>
<protein>
    <submittedName>
        <fullName evidence="2">SMAD/FHA domain-containing protein</fullName>
    </submittedName>
</protein>
<proteinExistence type="predicted"/>
<dbReference type="PROSITE" id="PS50006">
    <property type="entry name" value="FHA_DOMAIN"/>
    <property type="match status" value="1"/>
</dbReference>
<dbReference type="InterPro" id="IPR000253">
    <property type="entry name" value="FHA_dom"/>
</dbReference>
<evidence type="ECO:0000313" key="2">
    <source>
        <dbReference type="EMBL" id="KAF2666983.1"/>
    </source>
</evidence>
<dbReference type="Gene3D" id="2.60.200.20">
    <property type="match status" value="1"/>
</dbReference>
<dbReference type="SMART" id="SM00240">
    <property type="entry name" value="FHA"/>
    <property type="match status" value="1"/>
</dbReference>
<dbReference type="Proteomes" id="UP000799302">
    <property type="component" value="Unassembled WGS sequence"/>
</dbReference>
<dbReference type="CDD" id="cd22676">
    <property type="entry name" value="FHA_SNIP1_DDL-like"/>
    <property type="match status" value="1"/>
</dbReference>
<dbReference type="EMBL" id="MU004238">
    <property type="protein sequence ID" value="KAF2666983.1"/>
    <property type="molecule type" value="Genomic_DNA"/>
</dbReference>
<reference evidence="2" key="1">
    <citation type="journal article" date="2020" name="Stud. Mycol.">
        <title>101 Dothideomycetes genomes: a test case for predicting lifestyles and emergence of pathogens.</title>
        <authorList>
            <person name="Haridas S."/>
            <person name="Albert R."/>
            <person name="Binder M."/>
            <person name="Bloem J."/>
            <person name="Labutti K."/>
            <person name="Salamov A."/>
            <person name="Andreopoulos B."/>
            <person name="Baker S."/>
            <person name="Barry K."/>
            <person name="Bills G."/>
            <person name="Bluhm B."/>
            <person name="Cannon C."/>
            <person name="Castanera R."/>
            <person name="Culley D."/>
            <person name="Daum C."/>
            <person name="Ezra D."/>
            <person name="Gonzalez J."/>
            <person name="Henrissat B."/>
            <person name="Kuo A."/>
            <person name="Liang C."/>
            <person name="Lipzen A."/>
            <person name="Lutzoni F."/>
            <person name="Magnuson J."/>
            <person name="Mondo S."/>
            <person name="Nolan M."/>
            <person name="Ohm R."/>
            <person name="Pangilinan J."/>
            <person name="Park H.-J."/>
            <person name="Ramirez L."/>
            <person name="Alfaro M."/>
            <person name="Sun H."/>
            <person name="Tritt A."/>
            <person name="Yoshinaga Y."/>
            <person name="Zwiers L.-H."/>
            <person name="Turgeon B."/>
            <person name="Goodwin S."/>
            <person name="Spatafora J."/>
            <person name="Crous P."/>
            <person name="Grigoriev I."/>
        </authorList>
    </citation>
    <scope>NUCLEOTIDE SEQUENCE</scope>
    <source>
        <strain evidence="2">CBS 115976</strain>
    </source>
</reference>
<dbReference type="InterPro" id="IPR008984">
    <property type="entry name" value="SMAD_FHA_dom_sf"/>
</dbReference>
<organism evidence="2 3">
    <name type="scientific">Microthyrium microscopicum</name>
    <dbReference type="NCBI Taxonomy" id="703497"/>
    <lineage>
        <taxon>Eukaryota</taxon>
        <taxon>Fungi</taxon>
        <taxon>Dikarya</taxon>
        <taxon>Ascomycota</taxon>
        <taxon>Pezizomycotina</taxon>
        <taxon>Dothideomycetes</taxon>
        <taxon>Dothideomycetes incertae sedis</taxon>
        <taxon>Microthyriales</taxon>
        <taxon>Microthyriaceae</taxon>
        <taxon>Microthyrium</taxon>
    </lineage>
</organism>